<dbReference type="Proteomes" id="UP000002640">
    <property type="component" value="Unassembled WGS sequence"/>
</dbReference>
<keyword evidence="3" id="KW-1185">Reference proteome</keyword>
<dbReference type="GeneID" id="20642130"/>
<evidence type="ECO:0000313" key="2">
    <source>
        <dbReference type="EMBL" id="EGZ15882.1"/>
    </source>
</evidence>
<dbReference type="EMBL" id="JH159155">
    <property type="protein sequence ID" value="EGZ15882.1"/>
    <property type="molecule type" value="Genomic_DNA"/>
</dbReference>
<evidence type="ECO:0000313" key="3">
    <source>
        <dbReference type="Proteomes" id="UP000002640"/>
    </source>
</evidence>
<dbReference type="InParanoid" id="G4ZQM5"/>
<dbReference type="RefSeq" id="XP_009529631.1">
    <property type="nucleotide sequence ID" value="XM_009531336.1"/>
</dbReference>
<protein>
    <submittedName>
        <fullName evidence="2">Uncharacterized protein</fullName>
    </submittedName>
</protein>
<sequence length="188" mass="20872">MAPQNQRIHIQVNGGSPKADFARKAGYICMIAEHGTEGNDAASVAQNSHHICSCDRGTYLVKAYQKYTVTVSRWLYRLNCLPVWLWGCWGTALHRRLRLRARAPCGQASQPGRCWACGSGGARDASKLSMTQARNRLAGSESLPATRRRREQSFLAQRVKLKRSRQAGRQAADRLSRAPPPHSSCLTI</sequence>
<feature type="region of interest" description="Disordered" evidence="1">
    <location>
        <begin position="163"/>
        <end position="188"/>
    </location>
</feature>
<proteinExistence type="predicted"/>
<accession>G4ZQM5</accession>
<name>G4ZQM5_PHYSP</name>
<gene>
    <name evidence="2" type="ORF">PHYSODRAFT_302290</name>
</gene>
<dbReference type="KEGG" id="psoj:PHYSODRAFT_302290"/>
<organism evidence="2 3">
    <name type="scientific">Phytophthora sojae (strain P6497)</name>
    <name type="common">Soybean stem and root rot agent</name>
    <name type="synonym">Phytophthora megasperma f. sp. glycines</name>
    <dbReference type="NCBI Taxonomy" id="1094619"/>
    <lineage>
        <taxon>Eukaryota</taxon>
        <taxon>Sar</taxon>
        <taxon>Stramenopiles</taxon>
        <taxon>Oomycota</taxon>
        <taxon>Peronosporomycetes</taxon>
        <taxon>Peronosporales</taxon>
        <taxon>Peronosporaceae</taxon>
        <taxon>Phytophthora</taxon>
    </lineage>
</organism>
<evidence type="ECO:0000256" key="1">
    <source>
        <dbReference type="SAM" id="MobiDB-lite"/>
    </source>
</evidence>
<dbReference type="AlphaFoldDB" id="G4ZQM5"/>
<reference evidence="2 3" key="1">
    <citation type="journal article" date="2006" name="Science">
        <title>Phytophthora genome sequences uncover evolutionary origins and mechanisms of pathogenesis.</title>
        <authorList>
            <person name="Tyler B.M."/>
            <person name="Tripathy S."/>
            <person name="Zhang X."/>
            <person name="Dehal P."/>
            <person name="Jiang R.H."/>
            <person name="Aerts A."/>
            <person name="Arredondo F.D."/>
            <person name="Baxter L."/>
            <person name="Bensasson D."/>
            <person name="Beynon J.L."/>
            <person name="Chapman J."/>
            <person name="Damasceno C.M."/>
            <person name="Dorrance A.E."/>
            <person name="Dou D."/>
            <person name="Dickerman A.W."/>
            <person name="Dubchak I.L."/>
            <person name="Garbelotto M."/>
            <person name="Gijzen M."/>
            <person name="Gordon S.G."/>
            <person name="Govers F."/>
            <person name="Grunwald N.J."/>
            <person name="Huang W."/>
            <person name="Ivors K.L."/>
            <person name="Jones R.W."/>
            <person name="Kamoun S."/>
            <person name="Krampis K."/>
            <person name="Lamour K.H."/>
            <person name="Lee M.K."/>
            <person name="McDonald W.H."/>
            <person name="Medina M."/>
            <person name="Meijer H.J."/>
            <person name="Nordberg E.K."/>
            <person name="Maclean D.J."/>
            <person name="Ospina-Giraldo M.D."/>
            <person name="Morris P.F."/>
            <person name="Phuntumart V."/>
            <person name="Putnam N.H."/>
            <person name="Rash S."/>
            <person name="Rose J.K."/>
            <person name="Sakihama Y."/>
            <person name="Salamov A.A."/>
            <person name="Savidor A."/>
            <person name="Scheuring C.F."/>
            <person name="Smith B.M."/>
            <person name="Sobral B.W."/>
            <person name="Terry A."/>
            <person name="Torto-Alalibo T.A."/>
            <person name="Win J."/>
            <person name="Xu Z."/>
            <person name="Zhang H."/>
            <person name="Grigoriev I.V."/>
            <person name="Rokhsar D.S."/>
            <person name="Boore J.L."/>
        </authorList>
    </citation>
    <scope>NUCLEOTIDE SEQUENCE [LARGE SCALE GENOMIC DNA]</scope>
    <source>
        <strain evidence="2 3">P6497</strain>
    </source>
</reference>